<name>A0A653L2P0_AERVE</name>
<keyword evidence="1" id="KW-0812">Transmembrane</keyword>
<evidence type="ECO:0000256" key="1">
    <source>
        <dbReference type="SAM" id="Phobius"/>
    </source>
</evidence>
<keyword evidence="1" id="KW-1133">Transmembrane helix</keyword>
<sequence>MIKKDLRWDTVLAVCTLSAIPLYISGHFFNLGRLSTFGLSVDPFNKSVYDILISSVMVLQYLLSDLSGANSSSSLYVFSISFIFFHTIGLPFLFYTILKSQRIDLSEINFKKFFNVPRSFHSYFIISLVIFVLGFLLPFSSYSYGCKLGVVQRISSPKITCENHYEIYSVYSLENKLIADGFLITSSNTSIAIWSGTQTEVFPLTEVKLKINICNV</sequence>
<feature type="transmembrane region" description="Helical" evidence="1">
    <location>
        <begin position="119"/>
        <end position="139"/>
    </location>
</feature>
<reference evidence="2 3" key="1">
    <citation type="submission" date="2019-10" db="EMBL/GenBank/DDBJ databases">
        <authorList>
            <person name="Karimi E."/>
        </authorList>
    </citation>
    <scope>NUCLEOTIDE SEQUENCE [LARGE SCALE GENOMIC DNA]</scope>
    <source>
        <strain evidence="2">Aeromonas sp. 8C</strain>
    </source>
</reference>
<feature type="transmembrane region" description="Helical" evidence="1">
    <location>
        <begin position="6"/>
        <end position="26"/>
    </location>
</feature>
<dbReference type="EMBL" id="CABWLC010000012">
    <property type="protein sequence ID" value="VXA85058.1"/>
    <property type="molecule type" value="Genomic_DNA"/>
</dbReference>
<protein>
    <submittedName>
        <fullName evidence="2">Uncharacterized protein</fullName>
    </submittedName>
</protein>
<organism evidence="2 3">
    <name type="scientific">Aeromonas veronii</name>
    <dbReference type="NCBI Taxonomy" id="654"/>
    <lineage>
        <taxon>Bacteria</taxon>
        <taxon>Pseudomonadati</taxon>
        <taxon>Pseudomonadota</taxon>
        <taxon>Gammaproteobacteria</taxon>
        <taxon>Aeromonadales</taxon>
        <taxon>Aeromonadaceae</taxon>
        <taxon>Aeromonas</taxon>
    </lineage>
</organism>
<dbReference type="RefSeq" id="WP_159157136.1">
    <property type="nucleotide sequence ID" value="NZ_LR732798.1"/>
</dbReference>
<evidence type="ECO:0000313" key="2">
    <source>
        <dbReference type="EMBL" id="VXA85058.1"/>
    </source>
</evidence>
<dbReference type="AlphaFoldDB" id="A0A653L2P0"/>
<feature type="transmembrane region" description="Helical" evidence="1">
    <location>
        <begin position="75"/>
        <end position="98"/>
    </location>
</feature>
<accession>A0A653L2P0</accession>
<proteinExistence type="predicted"/>
<keyword evidence="1" id="KW-0472">Membrane</keyword>
<evidence type="ECO:0000313" key="3">
    <source>
        <dbReference type="Proteomes" id="UP000439123"/>
    </source>
</evidence>
<gene>
    <name evidence="2" type="ORF">AERO8C_20208</name>
</gene>
<dbReference type="Proteomes" id="UP000439123">
    <property type="component" value="Unassembled WGS sequence"/>
</dbReference>